<comment type="caution">
    <text evidence="2">The sequence shown here is derived from an EMBL/GenBank/DDBJ whole genome shotgun (WGS) entry which is preliminary data.</text>
</comment>
<proteinExistence type="predicted"/>
<evidence type="ECO:0000313" key="3">
    <source>
        <dbReference type="Proteomes" id="UP000314294"/>
    </source>
</evidence>
<protein>
    <submittedName>
        <fullName evidence="2">Uncharacterized protein</fullName>
    </submittedName>
</protein>
<reference evidence="2 3" key="1">
    <citation type="submission" date="2019-03" db="EMBL/GenBank/DDBJ databases">
        <title>First draft genome of Liparis tanakae, snailfish: a comprehensive survey of snailfish specific genes.</title>
        <authorList>
            <person name="Kim W."/>
            <person name="Song I."/>
            <person name="Jeong J.-H."/>
            <person name="Kim D."/>
            <person name="Kim S."/>
            <person name="Ryu S."/>
            <person name="Song J.Y."/>
            <person name="Lee S.K."/>
        </authorList>
    </citation>
    <scope>NUCLEOTIDE SEQUENCE [LARGE SCALE GENOMIC DNA]</scope>
    <source>
        <tissue evidence="2">Muscle</tissue>
    </source>
</reference>
<dbReference type="Proteomes" id="UP000314294">
    <property type="component" value="Unassembled WGS sequence"/>
</dbReference>
<dbReference type="AlphaFoldDB" id="A0A4Z2HCB1"/>
<feature type="region of interest" description="Disordered" evidence="1">
    <location>
        <begin position="1"/>
        <end position="22"/>
    </location>
</feature>
<keyword evidence="3" id="KW-1185">Reference proteome</keyword>
<name>A0A4Z2HCB1_9TELE</name>
<sequence length="67" mass="7728">MERCSRCTRSPHTYPPRSCGASARRYSMRSPRVLGLPVLWVLNEFWSRRVFLACSDSTVASRFDSET</sequence>
<dbReference type="EMBL" id="SRLO01000291">
    <property type="protein sequence ID" value="TNN62534.1"/>
    <property type="molecule type" value="Genomic_DNA"/>
</dbReference>
<organism evidence="2 3">
    <name type="scientific">Liparis tanakae</name>
    <name type="common">Tanaka's snailfish</name>
    <dbReference type="NCBI Taxonomy" id="230148"/>
    <lineage>
        <taxon>Eukaryota</taxon>
        <taxon>Metazoa</taxon>
        <taxon>Chordata</taxon>
        <taxon>Craniata</taxon>
        <taxon>Vertebrata</taxon>
        <taxon>Euteleostomi</taxon>
        <taxon>Actinopterygii</taxon>
        <taxon>Neopterygii</taxon>
        <taxon>Teleostei</taxon>
        <taxon>Neoteleostei</taxon>
        <taxon>Acanthomorphata</taxon>
        <taxon>Eupercaria</taxon>
        <taxon>Perciformes</taxon>
        <taxon>Cottioidei</taxon>
        <taxon>Cottales</taxon>
        <taxon>Liparidae</taxon>
        <taxon>Liparis</taxon>
    </lineage>
</organism>
<evidence type="ECO:0000313" key="2">
    <source>
        <dbReference type="EMBL" id="TNN62534.1"/>
    </source>
</evidence>
<evidence type="ECO:0000256" key="1">
    <source>
        <dbReference type="SAM" id="MobiDB-lite"/>
    </source>
</evidence>
<gene>
    <name evidence="2" type="ORF">EYF80_027237</name>
</gene>
<accession>A0A4Z2HCB1</accession>